<gene>
    <name evidence="2" type="ORF">A9K56_10995</name>
</gene>
<dbReference type="InterPro" id="IPR021077">
    <property type="entry name" value="Phage_phi-Lf_Orf112"/>
</dbReference>
<dbReference type="AlphaFoldDB" id="A0AAP7GRW3"/>
<reference evidence="2 3" key="1">
    <citation type="submission" date="2016-05" db="EMBL/GenBank/DDBJ databases">
        <title>Draft Genome Sequences of Stenotrophomonas maltophilia Strains Sm32COP, Sm41DVV, Sm46PAILV, SmF3, SmF22, SmSOFb1 and SmCVFa1, Isolated from Different Manures, in France.</title>
        <authorList>
            <person name="Nazaret S."/>
            <person name="Bodilis J."/>
        </authorList>
    </citation>
    <scope>NUCLEOTIDE SEQUENCE [LARGE SCALE GENOMIC DNA]</scope>
    <source>
        <strain evidence="2 3">Sm41DVV</strain>
    </source>
</reference>
<proteinExistence type="predicted"/>
<evidence type="ECO:0000313" key="3">
    <source>
        <dbReference type="Proteomes" id="UP000092125"/>
    </source>
</evidence>
<protein>
    <submittedName>
        <fullName evidence="2">Uncharacterized protein</fullName>
    </submittedName>
</protein>
<dbReference type="Proteomes" id="UP000092125">
    <property type="component" value="Unassembled WGS sequence"/>
</dbReference>
<name>A0AAP7GRW3_STEMA</name>
<evidence type="ECO:0000313" key="2">
    <source>
        <dbReference type="EMBL" id="OBU61348.1"/>
    </source>
</evidence>
<feature type="region of interest" description="Disordered" evidence="1">
    <location>
        <begin position="82"/>
        <end position="116"/>
    </location>
</feature>
<accession>A0AAP7GRW3</accession>
<comment type="caution">
    <text evidence="2">The sequence shown here is derived from an EMBL/GenBank/DDBJ whole genome shotgun (WGS) entry which is preliminary data.</text>
</comment>
<dbReference type="Pfam" id="PF12375">
    <property type="entry name" value="DUF3653"/>
    <property type="match status" value="1"/>
</dbReference>
<organism evidence="2 3">
    <name type="scientific">Stenotrophomonas maltophilia</name>
    <name type="common">Pseudomonas maltophilia</name>
    <name type="synonym">Xanthomonas maltophilia</name>
    <dbReference type="NCBI Taxonomy" id="40324"/>
    <lineage>
        <taxon>Bacteria</taxon>
        <taxon>Pseudomonadati</taxon>
        <taxon>Pseudomonadota</taxon>
        <taxon>Gammaproteobacteria</taxon>
        <taxon>Lysobacterales</taxon>
        <taxon>Lysobacteraceae</taxon>
        <taxon>Stenotrophomonas</taxon>
        <taxon>Stenotrophomonas maltophilia group</taxon>
    </lineage>
</organism>
<evidence type="ECO:0000256" key="1">
    <source>
        <dbReference type="SAM" id="MobiDB-lite"/>
    </source>
</evidence>
<dbReference type="EMBL" id="LYVI01000006">
    <property type="protein sequence ID" value="OBU61348.1"/>
    <property type="molecule type" value="Genomic_DNA"/>
</dbReference>
<sequence>MRDRKLTGPWAAFSFKGGRLVTPEGRELEPQDLAWLSLTAAQAQEWRRMMESGRAIGKPRKPLSFNAASVVSLSDALAQRRKVRSPGAIAGPDTEPPAAGQLVPGRDLTSACEALP</sequence>